<protein>
    <submittedName>
        <fullName evidence="2">Uncharacterized protein</fullName>
    </submittedName>
</protein>
<evidence type="ECO:0000313" key="2">
    <source>
        <dbReference type="EMBL" id="SVD04507.1"/>
    </source>
</evidence>
<reference evidence="2" key="1">
    <citation type="submission" date="2018-05" db="EMBL/GenBank/DDBJ databases">
        <authorList>
            <person name="Lanie J.A."/>
            <person name="Ng W.-L."/>
            <person name="Kazmierczak K.M."/>
            <person name="Andrzejewski T.M."/>
            <person name="Davidsen T.M."/>
            <person name="Wayne K.J."/>
            <person name="Tettelin H."/>
            <person name="Glass J.I."/>
            <person name="Rusch D."/>
            <person name="Podicherti R."/>
            <person name="Tsui H.-C.T."/>
            <person name="Winkler M.E."/>
        </authorList>
    </citation>
    <scope>NUCLEOTIDE SEQUENCE</scope>
</reference>
<keyword evidence="1" id="KW-0472">Membrane</keyword>
<evidence type="ECO:0000256" key="1">
    <source>
        <dbReference type="SAM" id="Phobius"/>
    </source>
</evidence>
<gene>
    <name evidence="2" type="ORF">METZ01_LOCUS357361</name>
</gene>
<keyword evidence="1" id="KW-0812">Transmembrane</keyword>
<sequence length="93" mass="10624">MLTTFGIIAVTIMFLAYWLEPRSKWMVLIFAGGSALTSFYSGLVEAYPITAIEALWALVALQRFWKRHRQESLAAVTVQQHPFSDGRISSFRR</sequence>
<organism evidence="2">
    <name type="scientific">marine metagenome</name>
    <dbReference type="NCBI Taxonomy" id="408172"/>
    <lineage>
        <taxon>unclassified sequences</taxon>
        <taxon>metagenomes</taxon>
        <taxon>ecological metagenomes</taxon>
    </lineage>
</organism>
<keyword evidence="1" id="KW-1133">Transmembrane helix</keyword>
<name>A0A382S5J1_9ZZZZ</name>
<accession>A0A382S5J1</accession>
<feature type="transmembrane region" description="Helical" evidence="1">
    <location>
        <begin position="40"/>
        <end position="61"/>
    </location>
</feature>
<dbReference type="EMBL" id="UINC01126187">
    <property type="protein sequence ID" value="SVD04507.1"/>
    <property type="molecule type" value="Genomic_DNA"/>
</dbReference>
<dbReference type="AlphaFoldDB" id="A0A382S5J1"/>
<proteinExistence type="predicted"/>